<evidence type="ECO:0000256" key="3">
    <source>
        <dbReference type="ARBA" id="ARBA00022553"/>
    </source>
</evidence>
<keyword evidence="5" id="KW-0946">Virion</keyword>
<dbReference type="RefSeq" id="YP_004782105.1">
    <property type="nucleotide sequence ID" value="NC_015932.1"/>
</dbReference>
<evidence type="ECO:0000256" key="6">
    <source>
        <dbReference type="ARBA" id="ARBA00022921"/>
    </source>
</evidence>
<evidence type="ECO:0000256" key="5">
    <source>
        <dbReference type="ARBA" id="ARBA00022844"/>
    </source>
</evidence>
<evidence type="ECO:0000256" key="1">
    <source>
        <dbReference type="ARBA" id="ARBA00005746"/>
    </source>
</evidence>
<accession>G1FQM4</accession>
<sequence>MAILISPTNNTGWGLGTHRLFGGAKQKSDEHPIFVQAHYRARWGSRGRRKRAKHPLDPKTEAELVATIDEVARNGPPAARAVLEAARRVGAYDLRRARKLTPAGKAYLAARVRRIVKRAKRTRSRRQ</sequence>
<keyword evidence="2" id="KW-1163">Viral penetration into host nucleus</keyword>
<dbReference type="EMBL" id="JN252129">
    <property type="protein sequence ID" value="AEM06271.1"/>
    <property type="molecule type" value="Genomic_DNA"/>
</dbReference>
<keyword evidence="8" id="KW-1160">Virus entry into host cell</keyword>
<evidence type="ECO:0000256" key="8">
    <source>
        <dbReference type="ARBA" id="ARBA00023296"/>
    </source>
</evidence>
<evidence type="ECO:0000313" key="9">
    <source>
        <dbReference type="EMBL" id="AEM06271.1"/>
    </source>
</evidence>
<keyword evidence="4" id="KW-1048">Host nucleus</keyword>
<dbReference type="GO" id="GO:0046718">
    <property type="term" value="P:symbiont entry into host cell"/>
    <property type="evidence" value="ECO:0007669"/>
    <property type="project" value="UniProtKB-KW"/>
</dbReference>
<evidence type="ECO:0000256" key="2">
    <source>
        <dbReference type="ARBA" id="ARBA00022524"/>
    </source>
</evidence>
<keyword evidence="10" id="KW-1185">Reference proteome</keyword>
<protein>
    <submittedName>
        <fullName evidence="9">PVII</fullName>
    </submittedName>
</protein>
<dbReference type="OrthoDB" id="23772at10239"/>
<evidence type="ECO:0000313" key="10">
    <source>
        <dbReference type="Proteomes" id="UP000132615"/>
    </source>
</evidence>
<dbReference type="GeneID" id="11117804"/>
<evidence type="ECO:0000256" key="7">
    <source>
        <dbReference type="ARBA" id="ARBA00023125"/>
    </source>
</evidence>
<keyword evidence="6" id="KW-0426">Late protein</keyword>
<dbReference type="KEGG" id="vg:11117804"/>
<dbReference type="GO" id="GO:0043657">
    <property type="term" value="C:host cell"/>
    <property type="evidence" value="ECO:0007669"/>
    <property type="project" value="GOC"/>
</dbReference>
<dbReference type="GO" id="GO:0075732">
    <property type="term" value="P:viral penetration into host nucleus"/>
    <property type="evidence" value="ECO:0007669"/>
    <property type="project" value="UniProtKB-KW"/>
</dbReference>
<dbReference type="Pfam" id="PF03228">
    <property type="entry name" value="Adeno_VII"/>
    <property type="match status" value="1"/>
</dbReference>
<dbReference type="InterPro" id="IPR004912">
    <property type="entry name" value="Adeno_VII"/>
</dbReference>
<reference evidence="10" key="1">
    <citation type="journal article" date="2009" name="Emerg. Infect. Dis.">
        <title>New adenovirus in bats, Germany.</title>
        <authorList>
            <person name="Sonntag M."/>
            <person name="Muhldorfer K."/>
            <person name="Speck S."/>
            <person name="Wibbelt G."/>
            <person name="Kurth A."/>
        </authorList>
    </citation>
    <scope>NUCLEOTIDE SEQUENCE [LARGE SCALE GENOMIC DNA]</scope>
</reference>
<reference evidence="9 10" key="2">
    <citation type="journal article" date="2012" name="J. Virol.">
        <title>Genome analysis of bat adenovirus 2: indications of interspecies transmission.</title>
        <authorList>
            <person name="Kohl C."/>
            <person name="Vidovszky M.Z."/>
            <person name="Muhldorfer K."/>
            <person name="Dabrowski P.W."/>
            <person name="Radonic A."/>
            <person name="Nitsche A."/>
            <person name="Wibbelt G."/>
            <person name="Kurth A."/>
            <person name="Harrach B."/>
        </authorList>
    </citation>
    <scope>NUCLEOTIDE SEQUENCE [LARGE SCALE GENOMIC DNA]</scope>
    <source>
        <strain evidence="9">PPV1</strain>
    </source>
</reference>
<organism evidence="9 10">
    <name type="scientific">Bat adenovirus 2</name>
    <dbReference type="NCBI Taxonomy" id="696069"/>
    <lineage>
        <taxon>Viruses</taxon>
        <taxon>Varidnaviria</taxon>
        <taxon>Bamfordvirae</taxon>
        <taxon>Preplasmiviricota</taxon>
        <taxon>Polisuviricotina</taxon>
        <taxon>Pharingeaviricetes</taxon>
        <taxon>Rowavirales</taxon>
        <taxon>Adenoviridae</taxon>
        <taxon>Mastadenovirus</taxon>
        <taxon>Mastadenovirus pipistrelli</taxon>
    </lineage>
</organism>
<proteinExistence type="inferred from homology"/>
<evidence type="ECO:0000256" key="4">
    <source>
        <dbReference type="ARBA" id="ARBA00022562"/>
    </source>
</evidence>
<dbReference type="GO" id="GO:0019028">
    <property type="term" value="C:viral capsid"/>
    <property type="evidence" value="ECO:0007669"/>
    <property type="project" value="InterPro"/>
</dbReference>
<keyword evidence="3" id="KW-0597">Phosphoprotein</keyword>
<dbReference type="Proteomes" id="UP000132615">
    <property type="component" value="Segment"/>
</dbReference>
<name>G1FQM4_9ADEN</name>
<dbReference type="GO" id="GO:0003677">
    <property type="term" value="F:DNA binding"/>
    <property type="evidence" value="ECO:0007669"/>
    <property type="project" value="UniProtKB-KW"/>
</dbReference>
<comment type="similarity">
    <text evidence="1">Belongs to the adenoviridae histone-like nucleoprotein family.</text>
</comment>
<keyword evidence="7" id="KW-0238">DNA-binding</keyword>